<dbReference type="EMBL" id="JAQMWT010000685">
    <property type="protein sequence ID" value="KAJ8598168.1"/>
    <property type="molecule type" value="Genomic_DNA"/>
</dbReference>
<dbReference type="PANTHER" id="PTHR14614">
    <property type="entry name" value="HEPATOCELLULAR CARCINOMA-ASSOCIATED ANTIGEN"/>
    <property type="match status" value="1"/>
</dbReference>
<dbReference type="Proteomes" id="UP001230188">
    <property type="component" value="Unassembled WGS sequence"/>
</dbReference>
<evidence type="ECO:0000313" key="1">
    <source>
        <dbReference type="EMBL" id="KAJ8598168.1"/>
    </source>
</evidence>
<comment type="caution">
    <text evidence="1">The sequence shown here is derived from an EMBL/GenBank/DDBJ whole genome shotgun (WGS) entry which is preliminary data.</text>
</comment>
<evidence type="ECO:0000313" key="2">
    <source>
        <dbReference type="Proteomes" id="UP001230188"/>
    </source>
</evidence>
<dbReference type="Gene3D" id="3.40.50.150">
    <property type="entry name" value="Vaccinia Virus protein VP39"/>
    <property type="match status" value="1"/>
</dbReference>
<dbReference type="InterPro" id="IPR019410">
    <property type="entry name" value="Methyltransf_16"/>
</dbReference>
<dbReference type="Pfam" id="PF10294">
    <property type="entry name" value="Methyltransf_16"/>
    <property type="match status" value="1"/>
</dbReference>
<reference evidence="1" key="1">
    <citation type="submission" date="2023-01" db="EMBL/GenBank/DDBJ databases">
        <title>Metagenome sequencing of chrysophaentin producing Chrysophaeum taylorii.</title>
        <authorList>
            <person name="Davison J."/>
            <person name="Bewley C."/>
        </authorList>
    </citation>
    <scope>NUCLEOTIDE SEQUENCE</scope>
    <source>
        <strain evidence="1">NIES-1699</strain>
    </source>
</reference>
<protein>
    <submittedName>
        <fullName evidence="1">Uncharacterized protein</fullName>
    </submittedName>
</protein>
<accession>A0AAD7XG99</accession>
<dbReference type="AlphaFoldDB" id="A0AAD7XG99"/>
<keyword evidence="2" id="KW-1185">Reference proteome</keyword>
<name>A0AAD7XG99_9STRA</name>
<dbReference type="SUPFAM" id="SSF53335">
    <property type="entry name" value="S-adenosyl-L-methionine-dependent methyltransferases"/>
    <property type="match status" value="1"/>
</dbReference>
<proteinExistence type="predicted"/>
<sequence length="334" mass="35749">MRLECPTLRLRFWRAPPSRAAGVVGFVVALTDEHGEEVRCRPEVEVKCWANGASREAVSCHRIDASRWRGSAGVEVLERVAVIREGRRLVEIEATASADVLGVRTGLEIEIGDDRYARPLLRVSRDLDLPRGLRTTIVEDFGAAMGAHVWNAGIALAYYLTSATDLRLEGRPTLEFGAGCGLASIVAARCGANVLATDRDGALDALRANCGATNGVAVASLDFGRAPPDFPATLAIAADVLYAPRAAADLATTLLQLPSLEDLVFAHAERPDTTLAAWWAAIAPRFNSITLEARVDPDPPCSSVFVYRCTAAKAAAAPPRPFLDRETTTTTTTT</sequence>
<gene>
    <name evidence="1" type="ORF">CTAYLR_007392</name>
</gene>
<organism evidence="1 2">
    <name type="scientific">Chrysophaeum taylorii</name>
    <dbReference type="NCBI Taxonomy" id="2483200"/>
    <lineage>
        <taxon>Eukaryota</taxon>
        <taxon>Sar</taxon>
        <taxon>Stramenopiles</taxon>
        <taxon>Ochrophyta</taxon>
        <taxon>Pelagophyceae</taxon>
        <taxon>Pelagomonadales</taxon>
        <taxon>Pelagomonadaceae</taxon>
        <taxon>Chrysophaeum</taxon>
    </lineage>
</organism>
<dbReference type="InterPro" id="IPR029063">
    <property type="entry name" value="SAM-dependent_MTases_sf"/>
</dbReference>